<dbReference type="RefSeq" id="WP_258830605.1">
    <property type="nucleotide sequence ID" value="NZ_JANUHA010000043.1"/>
</dbReference>
<organism evidence="2 3">
    <name type="scientific">Massilia agri</name>
    <dbReference type="NCBI Taxonomy" id="1886785"/>
    <lineage>
        <taxon>Bacteria</taxon>
        <taxon>Pseudomonadati</taxon>
        <taxon>Pseudomonadota</taxon>
        <taxon>Betaproteobacteria</taxon>
        <taxon>Burkholderiales</taxon>
        <taxon>Oxalobacteraceae</taxon>
        <taxon>Telluria group</taxon>
        <taxon>Massilia</taxon>
    </lineage>
</organism>
<comment type="caution">
    <text evidence="2">The sequence shown here is derived from an EMBL/GenBank/DDBJ whole genome shotgun (WGS) entry which is preliminary data.</text>
</comment>
<evidence type="ECO:0000313" key="3">
    <source>
        <dbReference type="Proteomes" id="UP001206572"/>
    </source>
</evidence>
<sequence>MPATNPRISVTVTTSVEAVLSRLSVATGQSKSSFIAELLESSMPVLERMATVIEAAQQAKDTLKSQTVKDMEEAESRLHEILGVTMDIFDETTAPILKEAERVQRRARGPRSGTGHPAASPAPRGVGGAATPAQPPYVTRGSGTPKQGKGATAKGQGNSGERS</sequence>
<evidence type="ECO:0000256" key="1">
    <source>
        <dbReference type="SAM" id="MobiDB-lite"/>
    </source>
</evidence>
<protein>
    <recommendedName>
        <fullName evidence="4">Ribbon-helix-helix protein, CopG family</fullName>
    </recommendedName>
</protein>
<feature type="non-terminal residue" evidence="2">
    <location>
        <position position="163"/>
    </location>
</feature>
<feature type="compositionally biased region" description="Low complexity" evidence="1">
    <location>
        <begin position="143"/>
        <end position="156"/>
    </location>
</feature>
<evidence type="ECO:0000313" key="2">
    <source>
        <dbReference type="EMBL" id="MCS0599613.1"/>
    </source>
</evidence>
<gene>
    <name evidence="2" type="ORF">NX780_25035</name>
</gene>
<dbReference type="EMBL" id="JANUHA010000043">
    <property type="protein sequence ID" value="MCS0599613.1"/>
    <property type="molecule type" value="Genomic_DNA"/>
</dbReference>
<evidence type="ECO:0008006" key="4">
    <source>
        <dbReference type="Google" id="ProtNLM"/>
    </source>
</evidence>
<accession>A0ABT2AVA3</accession>
<dbReference type="Proteomes" id="UP001206572">
    <property type="component" value="Unassembled WGS sequence"/>
</dbReference>
<proteinExistence type="predicted"/>
<keyword evidence="3" id="KW-1185">Reference proteome</keyword>
<feature type="region of interest" description="Disordered" evidence="1">
    <location>
        <begin position="97"/>
        <end position="163"/>
    </location>
</feature>
<reference evidence="2 3" key="1">
    <citation type="submission" date="2022-08" db="EMBL/GenBank/DDBJ databases">
        <title>Reclassification of Massilia species as members of the genera Telluria, Duganella, Pseudoduganella, Mokoshia gen. nov. and Zemynaea gen. nov. using orthogonal and non-orthogonal genome-based approaches.</title>
        <authorList>
            <person name="Bowman J.P."/>
        </authorList>
    </citation>
    <scope>NUCLEOTIDE SEQUENCE [LARGE SCALE GENOMIC DNA]</scope>
    <source>
        <strain evidence="2 3">JCM 31661</strain>
    </source>
</reference>
<name>A0ABT2AVA3_9BURK</name>